<dbReference type="EMBL" id="JABCMA010000146">
    <property type="protein sequence ID" value="NMR76758.1"/>
    <property type="molecule type" value="Genomic_DNA"/>
</dbReference>
<comment type="caution">
    <text evidence="1">The sequence shown here is derived from an EMBL/GenBank/DDBJ whole genome shotgun (WGS) entry which is preliminary data.</text>
</comment>
<evidence type="ECO:0000313" key="2">
    <source>
        <dbReference type="Proteomes" id="UP000565155"/>
    </source>
</evidence>
<evidence type="ECO:0000313" key="1">
    <source>
        <dbReference type="EMBL" id="NMR76758.1"/>
    </source>
</evidence>
<accession>A0A7Y0N0F1</accession>
<dbReference type="Pfam" id="PF13730">
    <property type="entry name" value="HTH_36"/>
    <property type="match status" value="1"/>
</dbReference>
<dbReference type="AlphaFoldDB" id="A0A7Y0N0F1"/>
<gene>
    <name evidence="1" type="ORF">HKB35_24540</name>
</gene>
<proteinExistence type="predicted"/>
<dbReference type="SUPFAM" id="SSF46785">
    <property type="entry name" value="Winged helix' DNA-binding domain"/>
    <property type="match status" value="1"/>
</dbReference>
<dbReference type="Gene3D" id="1.10.10.10">
    <property type="entry name" value="Winged helix-like DNA-binding domain superfamily/Winged helix DNA-binding domain"/>
    <property type="match status" value="1"/>
</dbReference>
<organism evidence="1 2">
    <name type="scientific">Vibrio alginolyticus</name>
    <dbReference type="NCBI Taxonomy" id="663"/>
    <lineage>
        <taxon>Bacteria</taxon>
        <taxon>Pseudomonadati</taxon>
        <taxon>Pseudomonadota</taxon>
        <taxon>Gammaproteobacteria</taxon>
        <taxon>Vibrionales</taxon>
        <taxon>Vibrionaceae</taxon>
        <taxon>Vibrio</taxon>
    </lineage>
</organism>
<dbReference type="InterPro" id="IPR036388">
    <property type="entry name" value="WH-like_DNA-bd_sf"/>
</dbReference>
<name>A0A7Y0N0F1_VIBAL</name>
<protein>
    <submittedName>
        <fullName evidence="1">Helix-turn-helix domain-containing protein</fullName>
    </submittedName>
</protein>
<dbReference type="InterPro" id="IPR036390">
    <property type="entry name" value="WH_DNA-bd_sf"/>
</dbReference>
<sequence length="158" mass="18130">MDKKKRQNGRQPLAFFLVSIRKIMTHKLKRSQFDIMHPLFDAMKRENLPSTQRLLLLGLFRFVDGDGVCFPSYSALMDETGLSRQSIANTIKKLSESGWLTYEPGDKSKSLANTYYLNLERLGLTTQSKIVPIEGYIAQDGTKWSCAADYWKSRQQTI</sequence>
<dbReference type="RefSeq" id="WP_169616120.1">
    <property type="nucleotide sequence ID" value="NZ_JABCMA010000146.1"/>
</dbReference>
<dbReference type="Proteomes" id="UP000565155">
    <property type="component" value="Unassembled WGS sequence"/>
</dbReference>
<reference evidence="1 2" key="1">
    <citation type="submission" date="2020-04" db="EMBL/GenBank/DDBJ databases">
        <title>Whole-genome sequencing of Vibrio spp. from China reveals different genetic environments of blaCTX-M-14 among diverse lineages.</title>
        <authorList>
            <person name="Zheng Z."/>
            <person name="Ye L."/>
            <person name="Chen S."/>
        </authorList>
    </citation>
    <scope>NUCLEOTIDE SEQUENCE [LARGE SCALE GENOMIC DNA]</scope>
    <source>
        <strain evidence="1 2">Vb1636</strain>
    </source>
</reference>